<dbReference type="AlphaFoldDB" id="A0A7C3VVI3"/>
<dbReference type="Pfam" id="PF21082">
    <property type="entry name" value="MS_channel_3rd"/>
    <property type="match status" value="1"/>
</dbReference>
<evidence type="ECO:0000256" key="4">
    <source>
        <dbReference type="ARBA" id="ARBA00022692"/>
    </source>
</evidence>
<keyword evidence="4 7" id="KW-0812">Transmembrane</keyword>
<reference evidence="9" key="1">
    <citation type="journal article" date="2020" name="mSystems">
        <title>Genome- and Community-Level Interaction Insights into Carbon Utilization and Element Cycling Functions of Hydrothermarchaeota in Hydrothermal Sediment.</title>
        <authorList>
            <person name="Zhou Z."/>
            <person name="Liu Y."/>
            <person name="Xu W."/>
            <person name="Pan J."/>
            <person name="Luo Z.H."/>
            <person name="Li M."/>
        </authorList>
    </citation>
    <scope>NUCLEOTIDE SEQUENCE [LARGE SCALE GENOMIC DNA]</scope>
    <source>
        <strain evidence="9">SpSt-374</strain>
    </source>
</reference>
<dbReference type="InterPro" id="IPR010920">
    <property type="entry name" value="LSM_dom_sf"/>
</dbReference>
<evidence type="ECO:0000256" key="1">
    <source>
        <dbReference type="ARBA" id="ARBA00004651"/>
    </source>
</evidence>
<evidence type="ECO:0000256" key="3">
    <source>
        <dbReference type="ARBA" id="ARBA00022475"/>
    </source>
</evidence>
<evidence type="ECO:0000256" key="2">
    <source>
        <dbReference type="ARBA" id="ARBA00008017"/>
    </source>
</evidence>
<dbReference type="PROSITE" id="PS50042">
    <property type="entry name" value="CNMP_BINDING_3"/>
    <property type="match status" value="1"/>
</dbReference>
<evidence type="ECO:0000259" key="8">
    <source>
        <dbReference type="PROSITE" id="PS50042"/>
    </source>
</evidence>
<feature type="transmembrane region" description="Helical" evidence="7">
    <location>
        <begin position="36"/>
        <end position="53"/>
    </location>
</feature>
<dbReference type="CDD" id="cd00038">
    <property type="entry name" value="CAP_ED"/>
    <property type="match status" value="1"/>
</dbReference>
<protein>
    <submittedName>
        <fullName evidence="9">Mechanosensitive ion channel</fullName>
    </submittedName>
</protein>
<dbReference type="InterPro" id="IPR011066">
    <property type="entry name" value="MscS_channel_C_sf"/>
</dbReference>
<comment type="subcellular location">
    <subcellularLocation>
        <location evidence="1">Cell membrane</location>
        <topology evidence="1">Multi-pass membrane protein</topology>
    </subcellularLocation>
</comment>
<dbReference type="InterPro" id="IPR052702">
    <property type="entry name" value="MscS-like_channel"/>
</dbReference>
<dbReference type="SUPFAM" id="SSF51206">
    <property type="entry name" value="cAMP-binding domain-like"/>
    <property type="match status" value="1"/>
</dbReference>
<evidence type="ECO:0000256" key="6">
    <source>
        <dbReference type="ARBA" id="ARBA00023136"/>
    </source>
</evidence>
<dbReference type="GO" id="GO:0055085">
    <property type="term" value="P:transmembrane transport"/>
    <property type="evidence" value="ECO:0007669"/>
    <property type="project" value="InterPro"/>
</dbReference>
<dbReference type="PROSITE" id="PS00889">
    <property type="entry name" value="CNMP_BINDING_2"/>
    <property type="match status" value="1"/>
</dbReference>
<dbReference type="SUPFAM" id="SSF50182">
    <property type="entry name" value="Sm-like ribonucleoproteins"/>
    <property type="match status" value="1"/>
</dbReference>
<dbReference type="SMART" id="SM00100">
    <property type="entry name" value="cNMP"/>
    <property type="match status" value="1"/>
</dbReference>
<dbReference type="Gene3D" id="1.10.287.1260">
    <property type="match status" value="1"/>
</dbReference>
<dbReference type="Gene3D" id="3.30.70.100">
    <property type="match status" value="1"/>
</dbReference>
<keyword evidence="5 7" id="KW-1133">Transmembrane helix</keyword>
<dbReference type="InterPro" id="IPR018488">
    <property type="entry name" value="cNMP-bd_CS"/>
</dbReference>
<dbReference type="SUPFAM" id="SSF82689">
    <property type="entry name" value="Mechanosensitive channel protein MscS (YggB), C-terminal domain"/>
    <property type="match status" value="1"/>
</dbReference>
<dbReference type="Gene3D" id="2.30.30.60">
    <property type="match status" value="1"/>
</dbReference>
<feature type="transmembrane region" description="Helical" evidence="7">
    <location>
        <begin position="74"/>
        <end position="93"/>
    </location>
</feature>
<feature type="domain" description="Cyclic nucleotide-binding" evidence="8">
    <location>
        <begin position="303"/>
        <end position="420"/>
    </location>
</feature>
<dbReference type="PRINTS" id="PR00103">
    <property type="entry name" value="CAMPKINASE"/>
</dbReference>
<name>A0A7C3VVI3_9CYAN</name>
<dbReference type="EMBL" id="DSPX01000254">
    <property type="protein sequence ID" value="HGG03696.1"/>
    <property type="molecule type" value="Genomic_DNA"/>
</dbReference>
<dbReference type="InterPro" id="IPR049278">
    <property type="entry name" value="MS_channel_C"/>
</dbReference>
<keyword evidence="3" id="KW-1003">Cell membrane</keyword>
<dbReference type="PANTHER" id="PTHR30347:SF1">
    <property type="entry name" value="MECHANOSENSITIVE CHANNEL MSCK"/>
    <property type="match status" value="1"/>
</dbReference>
<dbReference type="Pfam" id="PF00924">
    <property type="entry name" value="MS_channel_2nd"/>
    <property type="match status" value="1"/>
</dbReference>
<comment type="similarity">
    <text evidence="2">Belongs to the MscS (TC 1.A.23) family.</text>
</comment>
<dbReference type="InterPro" id="IPR000595">
    <property type="entry name" value="cNMP-bd_dom"/>
</dbReference>
<dbReference type="InterPro" id="IPR023408">
    <property type="entry name" value="MscS_beta-dom_sf"/>
</dbReference>
<evidence type="ECO:0000256" key="5">
    <source>
        <dbReference type="ARBA" id="ARBA00022989"/>
    </source>
</evidence>
<keyword evidence="6 7" id="KW-0472">Membrane</keyword>
<dbReference type="InterPro" id="IPR014710">
    <property type="entry name" value="RmlC-like_jellyroll"/>
</dbReference>
<dbReference type="Pfam" id="PF00027">
    <property type="entry name" value="cNMP_binding"/>
    <property type="match status" value="1"/>
</dbReference>
<dbReference type="InterPro" id="IPR018490">
    <property type="entry name" value="cNMP-bd_dom_sf"/>
</dbReference>
<organism evidence="9">
    <name type="scientific">Planktothricoides sp. SpSt-374</name>
    <dbReference type="NCBI Taxonomy" id="2282167"/>
    <lineage>
        <taxon>Bacteria</taxon>
        <taxon>Bacillati</taxon>
        <taxon>Cyanobacteriota</taxon>
        <taxon>Cyanophyceae</taxon>
        <taxon>Oscillatoriophycideae</taxon>
        <taxon>Oscillatoriales</taxon>
        <taxon>Oscillatoriaceae</taxon>
        <taxon>Planktothricoides</taxon>
    </lineage>
</organism>
<dbReference type="Pfam" id="PF21088">
    <property type="entry name" value="MS_channel_1st"/>
    <property type="match status" value="1"/>
</dbReference>
<proteinExistence type="inferred from homology"/>
<dbReference type="SUPFAM" id="SSF82861">
    <property type="entry name" value="Mechanosensitive channel protein MscS (YggB), transmembrane region"/>
    <property type="match status" value="1"/>
</dbReference>
<evidence type="ECO:0000313" key="9">
    <source>
        <dbReference type="EMBL" id="HGG03696.1"/>
    </source>
</evidence>
<evidence type="ECO:0000256" key="7">
    <source>
        <dbReference type="SAM" id="Phobius"/>
    </source>
</evidence>
<sequence>MEQITVFLEKLFSKAGAVFSSPLFQLGGNSVSVESILALVLALALVVLVSRWTRNFLKENLLAKAGMDRGNREAISTIASYLVAILGILVSVQSIGFNLASLAVVVGGLGVGIGFGLQDITNNFISGLILLIYRPIKVGDYIEWQWMESTTLKGIVRDISLRSTIVTTTNGGDVVLPNSQLVGNQILNWSYENFQGQICIPVQISEDSDTIAVIETLLNSAYMQPDVLYDPSPKVNFLGSADGNSTFELLVWVERIDQEDEVKNYLNLIIDYNLRQQGLKGRKTDSPPAATISIRDLLRKVIYFQNFSDLQLLELIEVGYRKRLLDGDTLFKENDPGDAFYIILTGSVEVYVEKLNKHLATLEAGKFFGELALMLGIPRSASVRAVTDTVLFAINDKGFKTMLRENPDLYEIIVRELAKHQEELTQRQEELRKLGLLDAKEDEQNPVTWMRNRLKKLFCM</sequence>
<feature type="transmembrane region" description="Helical" evidence="7">
    <location>
        <begin position="99"/>
        <end position="117"/>
    </location>
</feature>
<gene>
    <name evidence="9" type="ORF">ENR15_24430</name>
</gene>
<accession>A0A7C3VVI3</accession>
<dbReference type="Gene3D" id="2.60.120.10">
    <property type="entry name" value="Jelly Rolls"/>
    <property type="match status" value="1"/>
</dbReference>
<dbReference type="InterPro" id="IPR006685">
    <property type="entry name" value="MscS_channel_2nd"/>
</dbReference>
<dbReference type="InterPro" id="IPR049142">
    <property type="entry name" value="MS_channel_1st"/>
</dbReference>
<dbReference type="GO" id="GO:0005886">
    <property type="term" value="C:plasma membrane"/>
    <property type="evidence" value="ECO:0007669"/>
    <property type="project" value="UniProtKB-SubCell"/>
</dbReference>
<comment type="caution">
    <text evidence="9">The sequence shown here is derived from an EMBL/GenBank/DDBJ whole genome shotgun (WGS) entry which is preliminary data.</text>
</comment>
<dbReference type="PANTHER" id="PTHR30347">
    <property type="entry name" value="POTASSIUM CHANNEL RELATED"/>
    <property type="match status" value="1"/>
</dbReference>
<dbReference type="InterPro" id="IPR011014">
    <property type="entry name" value="MscS_channel_TM-2"/>
</dbReference>